<dbReference type="OrthoDB" id="425114at2759"/>
<keyword evidence="7 10" id="KW-0808">Transferase</keyword>
<dbReference type="InterPro" id="IPR015422">
    <property type="entry name" value="PyrdxlP-dep_Trfase_small"/>
</dbReference>
<feature type="compositionally biased region" description="Polar residues" evidence="11">
    <location>
        <begin position="14"/>
        <end position="23"/>
    </location>
</feature>
<dbReference type="FunFam" id="3.40.640.10:FF:000011">
    <property type="entry name" value="Ornithine aminotransferase"/>
    <property type="match status" value="1"/>
</dbReference>
<evidence type="ECO:0000256" key="2">
    <source>
        <dbReference type="ARBA" id="ARBA00004305"/>
    </source>
</evidence>
<dbReference type="PIRSF" id="PIRSF000521">
    <property type="entry name" value="Transaminase_4ab_Lys_Orn"/>
    <property type="match status" value="1"/>
</dbReference>
<comment type="subcellular location">
    <subcellularLocation>
        <location evidence="2">Mitochondrion matrix</location>
    </subcellularLocation>
</comment>
<evidence type="ECO:0000256" key="7">
    <source>
        <dbReference type="ARBA" id="ARBA00022679"/>
    </source>
</evidence>
<comment type="cofactor">
    <cofactor evidence="1 10">
        <name>pyridoxal 5'-phosphate</name>
        <dbReference type="ChEBI" id="CHEBI:597326"/>
    </cofactor>
</comment>
<evidence type="ECO:0000256" key="10">
    <source>
        <dbReference type="RuleBase" id="RU365036"/>
    </source>
</evidence>
<dbReference type="PROSITE" id="PS00600">
    <property type="entry name" value="AA_TRANSFER_CLASS_3"/>
    <property type="match status" value="1"/>
</dbReference>
<feature type="compositionally biased region" description="Basic and acidic residues" evidence="11">
    <location>
        <begin position="1"/>
        <end position="12"/>
    </location>
</feature>
<evidence type="ECO:0000256" key="5">
    <source>
        <dbReference type="ARBA" id="ARBA00012924"/>
    </source>
</evidence>
<evidence type="ECO:0000256" key="11">
    <source>
        <dbReference type="SAM" id="MobiDB-lite"/>
    </source>
</evidence>
<organism evidence="12 13">
    <name type="scientific">Trichinella nelsoni</name>
    <dbReference type="NCBI Taxonomy" id="6336"/>
    <lineage>
        <taxon>Eukaryota</taxon>
        <taxon>Metazoa</taxon>
        <taxon>Ecdysozoa</taxon>
        <taxon>Nematoda</taxon>
        <taxon>Enoplea</taxon>
        <taxon>Dorylaimia</taxon>
        <taxon>Trichinellida</taxon>
        <taxon>Trichinellidae</taxon>
        <taxon>Trichinella</taxon>
    </lineage>
</organism>
<reference evidence="12 13" key="1">
    <citation type="submission" date="2015-01" db="EMBL/GenBank/DDBJ databases">
        <title>Evolution of Trichinella species and genotypes.</title>
        <authorList>
            <person name="Korhonen P.K."/>
            <person name="Edoardo P."/>
            <person name="Giuseppe L.R."/>
            <person name="Gasser R.B."/>
        </authorList>
    </citation>
    <scope>NUCLEOTIDE SEQUENCE [LARGE SCALE GENOMIC DNA]</scope>
    <source>
        <strain evidence="12">ISS37</strain>
    </source>
</reference>
<dbReference type="SUPFAM" id="SSF53383">
    <property type="entry name" value="PLP-dependent transferases"/>
    <property type="match status" value="1"/>
</dbReference>
<dbReference type="EMBL" id="JYDL01000057">
    <property type="protein sequence ID" value="KRX19648.1"/>
    <property type="molecule type" value="Genomic_DNA"/>
</dbReference>
<dbReference type="InterPro" id="IPR049704">
    <property type="entry name" value="Aminotrans_3_PPA_site"/>
</dbReference>
<name>A0A0V0RYV0_9BILA</name>
<dbReference type="GO" id="GO:0055129">
    <property type="term" value="P:L-proline biosynthetic process"/>
    <property type="evidence" value="ECO:0007669"/>
    <property type="project" value="UniProtKB-UniPathway"/>
</dbReference>
<dbReference type="Gene3D" id="3.40.640.10">
    <property type="entry name" value="Type I PLP-dependent aspartate aminotransferase-like (Major domain)"/>
    <property type="match status" value="1"/>
</dbReference>
<dbReference type="GO" id="GO:0004587">
    <property type="term" value="F:ornithine aminotransferase activity"/>
    <property type="evidence" value="ECO:0007669"/>
    <property type="project" value="UniProtKB-EC"/>
</dbReference>
<dbReference type="PANTHER" id="PTHR11986:SF18">
    <property type="entry name" value="ORNITHINE AMINOTRANSFERASE, MITOCHONDRIAL"/>
    <property type="match status" value="1"/>
</dbReference>
<dbReference type="STRING" id="6336.A0A0V0RYV0"/>
<keyword evidence="6 10" id="KW-0032">Aminotransferase</keyword>
<protein>
    <recommendedName>
        <fullName evidence="5 10">Ornithine aminotransferase</fullName>
        <ecNumber evidence="5 10">2.6.1.13</ecNumber>
    </recommendedName>
</protein>
<dbReference type="AlphaFoldDB" id="A0A0V0RYV0"/>
<dbReference type="GO" id="GO:0010121">
    <property type="term" value="P:L-arginine catabolic process to proline via ornithine"/>
    <property type="evidence" value="ECO:0007669"/>
    <property type="project" value="TreeGrafter"/>
</dbReference>
<evidence type="ECO:0000313" key="13">
    <source>
        <dbReference type="Proteomes" id="UP000054630"/>
    </source>
</evidence>
<dbReference type="UniPathway" id="UPA00098">
    <property type="reaction ID" value="UER00358"/>
</dbReference>
<evidence type="ECO:0000256" key="1">
    <source>
        <dbReference type="ARBA" id="ARBA00001933"/>
    </source>
</evidence>
<keyword evidence="8 9" id="KW-0663">Pyridoxal phosphate</keyword>
<dbReference type="GO" id="GO:0030170">
    <property type="term" value="F:pyridoxal phosphate binding"/>
    <property type="evidence" value="ECO:0007669"/>
    <property type="project" value="InterPro"/>
</dbReference>
<dbReference type="FunFam" id="3.90.1150.10:FF:000152">
    <property type="entry name" value="Ornithine aminotransferase"/>
    <property type="match status" value="2"/>
</dbReference>
<dbReference type="Gene3D" id="3.90.1150.10">
    <property type="entry name" value="Aspartate Aminotransferase, domain 1"/>
    <property type="match status" value="1"/>
</dbReference>
<dbReference type="InterPro" id="IPR050103">
    <property type="entry name" value="Class-III_PLP-dep_AT"/>
</dbReference>
<sequence>MPSGKRETERKVNTPVNTGPSPNSDERVNNPVEEAEEPARSSGSLHPGCIYAVQKCGVMSSAKSQSIFDLEAKHGAHNYKPLPVALERGEGIFVWDVDGRRYFDFLSAYSAVNQGHRHPKIIEALKTQADRLTLCSRATYSNVLGEYEKFMTNLFGYDKLLPMNSGVEGCESALKLARRWAYDVKRVPENKAEVIFVEGNFWGRSLAAVSSSTDQECYGGFGPFMPGFKVIPYDDPGALEQVLNTNGNNVAAFMVEPIQGEAGVRVPKDGYLRKVAEICQRYNVLLIVDEVQTGLGRTGKRLCSDYENVRPDILILGKALSGGCYPISAVLCDDSIMLNIKPGQHGSTFGGNPLACRIAMAAVRVVEEENLASNAFKMGQLFHQQMHSLPSAIVKAVRGKGLLNAIEINSGYDAWELCIRLLENGLLAKTTHGNKIRFAPPLVIDESQMLEACSVIKHVFQCFT</sequence>
<comment type="pathway">
    <text evidence="3 10">Amino-acid biosynthesis; L-proline biosynthesis; L-glutamate 5-semialdehyde from L-ornithine: step 1/1.</text>
</comment>
<proteinExistence type="inferred from homology"/>
<dbReference type="GO" id="GO:0019544">
    <property type="term" value="P:L-arginine catabolic process to L-glutamate"/>
    <property type="evidence" value="ECO:0007669"/>
    <property type="project" value="TreeGrafter"/>
</dbReference>
<evidence type="ECO:0000256" key="8">
    <source>
        <dbReference type="ARBA" id="ARBA00022898"/>
    </source>
</evidence>
<evidence type="ECO:0000313" key="12">
    <source>
        <dbReference type="EMBL" id="KRX19648.1"/>
    </source>
</evidence>
<evidence type="ECO:0000256" key="4">
    <source>
        <dbReference type="ARBA" id="ARBA00008954"/>
    </source>
</evidence>
<dbReference type="NCBIfam" id="TIGR01885">
    <property type="entry name" value="Orn_aminotrans"/>
    <property type="match status" value="1"/>
</dbReference>
<dbReference type="InterPro" id="IPR010164">
    <property type="entry name" value="Orn_aminotrans"/>
</dbReference>
<keyword evidence="13" id="KW-1185">Reference proteome</keyword>
<evidence type="ECO:0000256" key="3">
    <source>
        <dbReference type="ARBA" id="ARBA00004998"/>
    </source>
</evidence>
<dbReference type="CDD" id="cd00610">
    <property type="entry name" value="OAT_like"/>
    <property type="match status" value="1"/>
</dbReference>
<dbReference type="EC" id="2.6.1.13" evidence="5 10"/>
<gene>
    <name evidence="12" type="primary">Oat</name>
    <name evidence="12" type="ORF">T07_11828</name>
</gene>
<evidence type="ECO:0000256" key="9">
    <source>
        <dbReference type="RuleBase" id="RU003560"/>
    </source>
</evidence>
<dbReference type="InterPro" id="IPR005814">
    <property type="entry name" value="Aminotrans_3"/>
</dbReference>
<dbReference type="GO" id="GO:0005759">
    <property type="term" value="C:mitochondrial matrix"/>
    <property type="evidence" value="ECO:0007669"/>
    <property type="project" value="UniProtKB-SubCell"/>
</dbReference>
<comment type="catalytic activity">
    <reaction evidence="10">
        <text>a 2-oxocarboxylate + L-ornithine = L-glutamate 5-semialdehyde + an L-alpha-amino acid</text>
        <dbReference type="Rhea" id="RHEA:13877"/>
        <dbReference type="ChEBI" id="CHEBI:35179"/>
        <dbReference type="ChEBI" id="CHEBI:46911"/>
        <dbReference type="ChEBI" id="CHEBI:58066"/>
        <dbReference type="ChEBI" id="CHEBI:59869"/>
        <dbReference type="EC" id="2.6.1.13"/>
    </reaction>
</comment>
<dbReference type="InterPro" id="IPR015421">
    <property type="entry name" value="PyrdxlP-dep_Trfase_major"/>
</dbReference>
<dbReference type="Proteomes" id="UP000054630">
    <property type="component" value="Unassembled WGS sequence"/>
</dbReference>
<accession>A0A0V0RYV0</accession>
<dbReference type="GO" id="GO:0042802">
    <property type="term" value="F:identical protein binding"/>
    <property type="evidence" value="ECO:0007669"/>
    <property type="project" value="TreeGrafter"/>
</dbReference>
<feature type="region of interest" description="Disordered" evidence="11">
    <location>
        <begin position="1"/>
        <end position="44"/>
    </location>
</feature>
<comment type="caution">
    <text evidence="12">The sequence shown here is derived from an EMBL/GenBank/DDBJ whole genome shotgun (WGS) entry which is preliminary data.</text>
</comment>
<dbReference type="PANTHER" id="PTHR11986">
    <property type="entry name" value="AMINOTRANSFERASE CLASS III"/>
    <property type="match status" value="1"/>
</dbReference>
<evidence type="ECO:0000256" key="6">
    <source>
        <dbReference type="ARBA" id="ARBA00022576"/>
    </source>
</evidence>
<dbReference type="InterPro" id="IPR015424">
    <property type="entry name" value="PyrdxlP-dep_Trfase"/>
</dbReference>
<dbReference type="Pfam" id="PF00202">
    <property type="entry name" value="Aminotran_3"/>
    <property type="match status" value="1"/>
</dbReference>
<comment type="similarity">
    <text evidence="4 9">Belongs to the class-III pyridoxal-phosphate-dependent aminotransferase family.</text>
</comment>